<dbReference type="EMBL" id="JBHSGF010000008">
    <property type="protein sequence ID" value="MFC4555996.1"/>
    <property type="molecule type" value="Genomic_DNA"/>
</dbReference>
<gene>
    <name evidence="2" type="primary">rsrA</name>
    <name evidence="2" type="ORF">ACFO3F_12120</name>
</gene>
<accession>A0ABV9DCB5</accession>
<dbReference type="NCBIfam" id="TIGR03988">
    <property type="entry name" value="antisig_RsrA"/>
    <property type="match status" value="1"/>
</dbReference>
<dbReference type="Pfam" id="PF13490">
    <property type="entry name" value="zf-HC2"/>
    <property type="match status" value="1"/>
</dbReference>
<name>A0ABV9DCB5_9MICO</name>
<evidence type="ECO:0000313" key="2">
    <source>
        <dbReference type="EMBL" id="MFC4555996.1"/>
    </source>
</evidence>
<evidence type="ECO:0000259" key="1">
    <source>
        <dbReference type="Pfam" id="PF13490"/>
    </source>
</evidence>
<comment type="caution">
    <text evidence="2">The sequence shown here is derived from an EMBL/GenBank/DDBJ whole genome shotgun (WGS) entry which is preliminary data.</text>
</comment>
<sequence>MKEHDPMVDHLEAARRGWGPDLPLTDEAGPCGCEELLDRLDEFLDSEMSDSQCARLQEHAAQCPTCREATDAEQHLRAIIRRSCAEVAPAELRMRVAVQLTRLRLTDPGR</sequence>
<dbReference type="RefSeq" id="WP_122823387.1">
    <property type="nucleotide sequence ID" value="NZ_CP033325.1"/>
</dbReference>
<feature type="domain" description="Putative zinc-finger" evidence="1">
    <location>
        <begin position="33"/>
        <end position="67"/>
    </location>
</feature>
<organism evidence="2 3">
    <name type="scientific">Georgenia faecalis</name>
    <dbReference type="NCBI Taxonomy" id="2483799"/>
    <lineage>
        <taxon>Bacteria</taxon>
        <taxon>Bacillati</taxon>
        <taxon>Actinomycetota</taxon>
        <taxon>Actinomycetes</taxon>
        <taxon>Micrococcales</taxon>
        <taxon>Bogoriellaceae</taxon>
        <taxon>Georgenia</taxon>
    </lineage>
</organism>
<reference evidence="3" key="1">
    <citation type="journal article" date="2019" name="Int. J. Syst. Evol. Microbiol.">
        <title>The Global Catalogue of Microorganisms (GCM) 10K type strain sequencing project: providing services to taxonomists for standard genome sequencing and annotation.</title>
        <authorList>
            <consortium name="The Broad Institute Genomics Platform"/>
            <consortium name="The Broad Institute Genome Sequencing Center for Infectious Disease"/>
            <person name="Wu L."/>
            <person name="Ma J."/>
        </authorList>
    </citation>
    <scope>NUCLEOTIDE SEQUENCE [LARGE SCALE GENOMIC DNA]</scope>
    <source>
        <strain evidence="3">JCM 3369</strain>
    </source>
</reference>
<dbReference type="InterPro" id="IPR024020">
    <property type="entry name" value="Anit_sigma_mycothiol_RsrA"/>
</dbReference>
<dbReference type="InterPro" id="IPR027383">
    <property type="entry name" value="Znf_put"/>
</dbReference>
<protein>
    <submittedName>
        <fullName evidence="2">Mycothiol system anti-sigma-R factor</fullName>
    </submittedName>
</protein>
<dbReference type="Proteomes" id="UP001595955">
    <property type="component" value="Unassembled WGS sequence"/>
</dbReference>
<evidence type="ECO:0000313" key="3">
    <source>
        <dbReference type="Proteomes" id="UP001595955"/>
    </source>
</evidence>
<proteinExistence type="predicted"/>
<keyword evidence="3" id="KW-1185">Reference proteome</keyword>